<dbReference type="GO" id="GO:0016020">
    <property type="term" value="C:membrane"/>
    <property type="evidence" value="ECO:0007669"/>
    <property type="project" value="UniProtKB-SubCell"/>
</dbReference>
<dbReference type="SMART" id="SM00388">
    <property type="entry name" value="HisKA"/>
    <property type="match status" value="1"/>
</dbReference>
<dbReference type="RefSeq" id="WP_207691454.1">
    <property type="nucleotide sequence ID" value="NZ_CP061799.1"/>
</dbReference>
<keyword evidence="3" id="KW-0597">Phosphoprotein</keyword>
<dbReference type="SMART" id="SM00091">
    <property type="entry name" value="PAS"/>
    <property type="match status" value="2"/>
</dbReference>
<dbReference type="PROSITE" id="PS50113">
    <property type="entry name" value="PAC"/>
    <property type="match status" value="1"/>
</dbReference>
<dbReference type="InterPro" id="IPR050351">
    <property type="entry name" value="BphY/WalK/GraS-like"/>
</dbReference>
<dbReference type="CDD" id="cd00075">
    <property type="entry name" value="HATPase"/>
    <property type="match status" value="1"/>
</dbReference>
<keyword evidence="5 9" id="KW-0418">Kinase</keyword>
<dbReference type="Gene3D" id="3.30.450.20">
    <property type="entry name" value="PAS domain"/>
    <property type="match status" value="2"/>
</dbReference>
<evidence type="ECO:0000256" key="5">
    <source>
        <dbReference type="ARBA" id="ARBA00022777"/>
    </source>
</evidence>
<dbReference type="InterPro" id="IPR000700">
    <property type="entry name" value="PAS-assoc_C"/>
</dbReference>
<evidence type="ECO:0000259" key="7">
    <source>
        <dbReference type="PROSITE" id="PS50109"/>
    </source>
</evidence>
<dbReference type="GO" id="GO:0000155">
    <property type="term" value="F:phosphorelay sensor kinase activity"/>
    <property type="evidence" value="ECO:0007669"/>
    <property type="project" value="InterPro"/>
</dbReference>
<dbReference type="NCBIfam" id="TIGR00229">
    <property type="entry name" value="sensory_box"/>
    <property type="match status" value="1"/>
</dbReference>
<dbReference type="InterPro" id="IPR003594">
    <property type="entry name" value="HATPase_dom"/>
</dbReference>
<proteinExistence type="predicted"/>
<comment type="catalytic activity">
    <reaction evidence="1">
        <text>ATP + protein L-histidine = ADP + protein N-phospho-L-histidine.</text>
        <dbReference type="EC" id="2.7.13.3"/>
    </reaction>
</comment>
<dbReference type="AlphaFoldDB" id="A0A975GG06"/>
<evidence type="ECO:0000259" key="8">
    <source>
        <dbReference type="PROSITE" id="PS50113"/>
    </source>
</evidence>
<dbReference type="Pfam" id="PF08448">
    <property type="entry name" value="PAS_4"/>
    <property type="match status" value="1"/>
</dbReference>
<evidence type="ECO:0000313" key="9">
    <source>
        <dbReference type="EMBL" id="QTA79740.1"/>
    </source>
</evidence>
<gene>
    <name evidence="9" type="ORF">dnl_20180</name>
</gene>
<feature type="domain" description="Histidine kinase" evidence="7">
    <location>
        <begin position="272"/>
        <end position="506"/>
    </location>
</feature>
<dbReference type="KEGG" id="dli:dnl_20180"/>
<dbReference type="InterPro" id="IPR004358">
    <property type="entry name" value="Sig_transdc_His_kin-like_C"/>
</dbReference>
<dbReference type="PANTHER" id="PTHR42878:SF15">
    <property type="entry name" value="BACTERIOPHYTOCHROME"/>
    <property type="match status" value="1"/>
</dbReference>
<dbReference type="InterPro" id="IPR003661">
    <property type="entry name" value="HisK_dim/P_dom"/>
</dbReference>
<feature type="domain" description="PAC" evidence="8">
    <location>
        <begin position="83"/>
        <end position="135"/>
    </location>
</feature>
<protein>
    <recommendedName>
        <fullName evidence="2">histidine kinase</fullName>
        <ecNumber evidence="2">2.7.13.3</ecNumber>
    </recommendedName>
</protein>
<evidence type="ECO:0000256" key="4">
    <source>
        <dbReference type="ARBA" id="ARBA00022679"/>
    </source>
</evidence>
<keyword evidence="4" id="KW-0808">Transferase</keyword>
<organism evidence="9 10">
    <name type="scientific">Desulfonema limicola</name>
    <dbReference type="NCBI Taxonomy" id="45656"/>
    <lineage>
        <taxon>Bacteria</taxon>
        <taxon>Pseudomonadati</taxon>
        <taxon>Thermodesulfobacteriota</taxon>
        <taxon>Desulfobacteria</taxon>
        <taxon>Desulfobacterales</taxon>
        <taxon>Desulfococcaceae</taxon>
        <taxon>Desulfonema</taxon>
    </lineage>
</organism>
<dbReference type="Pfam" id="PF13188">
    <property type="entry name" value="PAS_8"/>
    <property type="match status" value="1"/>
</dbReference>
<evidence type="ECO:0000256" key="2">
    <source>
        <dbReference type="ARBA" id="ARBA00012438"/>
    </source>
</evidence>
<dbReference type="InterPro" id="IPR013656">
    <property type="entry name" value="PAS_4"/>
</dbReference>
<name>A0A975GG06_9BACT</name>
<evidence type="ECO:0000313" key="10">
    <source>
        <dbReference type="Proteomes" id="UP000663720"/>
    </source>
</evidence>
<keyword evidence="6" id="KW-0472">Membrane</keyword>
<dbReference type="Proteomes" id="UP000663720">
    <property type="component" value="Chromosome"/>
</dbReference>
<dbReference type="GO" id="GO:0007234">
    <property type="term" value="P:osmosensory signaling via phosphorelay pathway"/>
    <property type="evidence" value="ECO:0007669"/>
    <property type="project" value="TreeGrafter"/>
</dbReference>
<accession>A0A975GG06</accession>
<evidence type="ECO:0000256" key="6">
    <source>
        <dbReference type="ARBA" id="ARBA00023136"/>
    </source>
</evidence>
<sequence>MKPEKRPNLIQERYKDLIENQTDLVASFKPDGTFLFVNKGYCSFFEKQKHDFIGKKWQPIPVDDDLEHIQAKLMQMSPLNPEVIIENRVFSGKGRIHWMQFINKGLFDKNGSLLEIQSVGRDITDRKLAEKALQESEEKLNTLFDAMTELVVLHEMLEDENGEFVNYRITACNQAFAAVTGIKQHKALGKTATEVYQTETAPYLKEYSLVVKTGKPFEFTTYYPAMDKYFMISAVSLKENRFATITTDITAIKQVQEVISAKNKELENYLYVASHDLRSPLVNIQGFSQRLQKQVNSIKNILSEYSFEKEIQQKIEKITDEGIPKSLEFIFTNVSKMDSLINGLLQISRTGRVQMNIKKIEMNMLIKKIIESLSFQIENIADKFIVQDLPACYGDENLLNQLFSNLIGNALKYKDQNRPLIITVSAETRYNRVIYSIQDTGIGIAKRHLEKIWDVFYRVDARSEEAGEGIGLSIVKRIADKHQGKVFAESREGRGSIFYVELMKEEFSEASNNWRLVNGGV</sequence>
<evidence type="ECO:0000256" key="3">
    <source>
        <dbReference type="ARBA" id="ARBA00022553"/>
    </source>
</evidence>
<reference evidence="9" key="1">
    <citation type="journal article" date="2021" name="Microb. Physiol.">
        <title>Proteogenomic Insights into the Physiology of Marine, Sulfate-Reducing, Filamentous Desulfonema limicola and Desulfonema magnum.</title>
        <authorList>
            <person name="Schnaars V."/>
            <person name="Wohlbrand L."/>
            <person name="Scheve S."/>
            <person name="Hinrichs C."/>
            <person name="Reinhardt R."/>
            <person name="Rabus R."/>
        </authorList>
    </citation>
    <scope>NUCLEOTIDE SEQUENCE</scope>
    <source>
        <strain evidence="9">5ac10</strain>
    </source>
</reference>
<dbReference type="InterPro" id="IPR036097">
    <property type="entry name" value="HisK_dim/P_sf"/>
</dbReference>
<dbReference type="SUPFAM" id="SSF47384">
    <property type="entry name" value="Homodimeric domain of signal transducing histidine kinase"/>
    <property type="match status" value="1"/>
</dbReference>
<dbReference type="SUPFAM" id="SSF55785">
    <property type="entry name" value="PYP-like sensor domain (PAS domain)"/>
    <property type="match status" value="2"/>
</dbReference>
<dbReference type="SMART" id="SM00387">
    <property type="entry name" value="HATPase_c"/>
    <property type="match status" value="1"/>
</dbReference>
<dbReference type="EC" id="2.7.13.3" evidence="2"/>
<dbReference type="InterPro" id="IPR036890">
    <property type="entry name" value="HATPase_C_sf"/>
</dbReference>
<dbReference type="InterPro" id="IPR000014">
    <property type="entry name" value="PAS"/>
</dbReference>
<evidence type="ECO:0000256" key="1">
    <source>
        <dbReference type="ARBA" id="ARBA00000085"/>
    </source>
</evidence>
<dbReference type="EMBL" id="CP061799">
    <property type="protein sequence ID" value="QTA79740.1"/>
    <property type="molecule type" value="Genomic_DNA"/>
</dbReference>
<keyword evidence="10" id="KW-1185">Reference proteome</keyword>
<dbReference type="GO" id="GO:0030295">
    <property type="term" value="F:protein kinase activator activity"/>
    <property type="evidence" value="ECO:0007669"/>
    <property type="project" value="TreeGrafter"/>
</dbReference>
<dbReference type="CDD" id="cd00082">
    <property type="entry name" value="HisKA"/>
    <property type="match status" value="1"/>
</dbReference>
<dbReference type="PANTHER" id="PTHR42878">
    <property type="entry name" value="TWO-COMPONENT HISTIDINE KINASE"/>
    <property type="match status" value="1"/>
</dbReference>
<dbReference type="PROSITE" id="PS50109">
    <property type="entry name" value="HIS_KIN"/>
    <property type="match status" value="1"/>
</dbReference>
<dbReference type="CDD" id="cd00130">
    <property type="entry name" value="PAS"/>
    <property type="match status" value="1"/>
</dbReference>
<dbReference type="Pfam" id="PF02518">
    <property type="entry name" value="HATPase_c"/>
    <property type="match status" value="1"/>
</dbReference>
<dbReference type="FunFam" id="3.30.565.10:FF:000006">
    <property type="entry name" value="Sensor histidine kinase WalK"/>
    <property type="match status" value="1"/>
</dbReference>
<dbReference type="Gene3D" id="3.30.565.10">
    <property type="entry name" value="Histidine kinase-like ATPase, C-terminal domain"/>
    <property type="match status" value="1"/>
</dbReference>
<dbReference type="SUPFAM" id="SSF55874">
    <property type="entry name" value="ATPase domain of HSP90 chaperone/DNA topoisomerase II/histidine kinase"/>
    <property type="match status" value="1"/>
</dbReference>
<dbReference type="GO" id="GO:0000156">
    <property type="term" value="F:phosphorelay response regulator activity"/>
    <property type="evidence" value="ECO:0007669"/>
    <property type="project" value="TreeGrafter"/>
</dbReference>
<dbReference type="PRINTS" id="PR00344">
    <property type="entry name" value="BCTRLSENSOR"/>
</dbReference>
<dbReference type="InterPro" id="IPR005467">
    <property type="entry name" value="His_kinase_dom"/>
</dbReference>
<dbReference type="InterPro" id="IPR035965">
    <property type="entry name" value="PAS-like_dom_sf"/>
</dbReference>
<dbReference type="Gene3D" id="1.10.287.130">
    <property type="match status" value="1"/>
</dbReference>